<evidence type="ECO:0000313" key="3">
    <source>
        <dbReference type="Proteomes" id="UP000541444"/>
    </source>
</evidence>
<protein>
    <recommendedName>
        <fullName evidence="1">Aminotransferase-like plant mobile domain-containing protein</fullName>
    </recommendedName>
</protein>
<name>A0A7J7M9B2_9MAGN</name>
<dbReference type="Pfam" id="PF10536">
    <property type="entry name" value="PMD"/>
    <property type="match status" value="1"/>
</dbReference>
<dbReference type="InterPro" id="IPR019557">
    <property type="entry name" value="AminoTfrase-like_pln_mobile"/>
</dbReference>
<dbReference type="GO" id="GO:0010073">
    <property type="term" value="P:meristem maintenance"/>
    <property type="evidence" value="ECO:0007669"/>
    <property type="project" value="InterPro"/>
</dbReference>
<dbReference type="AlphaFoldDB" id="A0A7J7M9B2"/>
<reference evidence="2 3" key="1">
    <citation type="journal article" date="2020" name="IScience">
        <title>Genome Sequencing of the Endangered Kingdonia uniflora (Circaeasteraceae, Ranunculales) Reveals Potential Mechanisms of Evolutionary Specialization.</title>
        <authorList>
            <person name="Sun Y."/>
            <person name="Deng T."/>
            <person name="Zhang A."/>
            <person name="Moore M.J."/>
            <person name="Landis J.B."/>
            <person name="Lin N."/>
            <person name="Zhang H."/>
            <person name="Zhang X."/>
            <person name="Huang J."/>
            <person name="Zhang X."/>
            <person name="Sun H."/>
            <person name="Wang H."/>
        </authorList>
    </citation>
    <scope>NUCLEOTIDE SEQUENCE [LARGE SCALE GENOMIC DNA]</scope>
    <source>
        <strain evidence="2">TB1705</strain>
        <tissue evidence="2">Leaf</tissue>
    </source>
</reference>
<gene>
    <name evidence="2" type="ORF">GIB67_040637</name>
</gene>
<sequence>MCLQILAQISHADFYFGKSHIKRANESIRYNILLSQFDDDGMILYSLNPEKSYEVIALNLPLEEELEDGMEVRGSCKGILCLSNDAHAVYLWNPSSTECVKLPDKSFDIIANLLRPLAFGFGHPATTVQSKLINGKLYAVQKLQIPVYPEVGLSENGDIPITEGSWPLPKLVEIFRKNLYQDEDFFNRMKIGGQGNYLSLVELANFSAGKLEMYNDSIHNARPAGQKKKAMSALSVARTYMIYVLGTFLLPVKNGSSVTAWYLYFFEKDKANIKWSWGSAVLADLFQNLGEASRTDGKQFAAYTTLLVLPGIPEQQHSDAAEYCTRWKWGLSITDWTGAYDLLKYRDAFDNYKVVWDPYRAKIRSDHNFNENAFFNGLTSS</sequence>
<keyword evidence="3" id="KW-1185">Reference proteome</keyword>
<dbReference type="EMBL" id="JACGCM010001697">
    <property type="protein sequence ID" value="KAF6151364.1"/>
    <property type="molecule type" value="Genomic_DNA"/>
</dbReference>
<dbReference type="PANTHER" id="PTHR46033:SF1">
    <property type="entry name" value="PROTEIN MAIN-LIKE 2"/>
    <property type="match status" value="1"/>
</dbReference>
<accession>A0A7J7M9B2</accession>
<feature type="domain" description="Aminotransferase-like plant mobile" evidence="1">
    <location>
        <begin position="231"/>
        <end position="364"/>
    </location>
</feature>
<dbReference type="Proteomes" id="UP000541444">
    <property type="component" value="Unassembled WGS sequence"/>
</dbReference>
<evidence type="ECO:0000259" key="1">
    <source>
        <dbReference type="Pfam" id="PF10536"/>
    </source>
</evidence>
<dbReference type="InterPro" id="IPR044824">
    <property type="entry name" value="MAIN-like"/>
</dbReference>
<organism evidence="2 3">
    <name type="scientific">Kingdonia uniflora</name>
    <dbReference type="NCBI Taxonomy" id="39325"/>
    <lineage>
        <taxon>Eukaryota</taxon>
        <taxon>Viridiplantae</taxon>
        <taxon>Streptophyta</taxon>
        <taxon>Embryophyta</taxon>
        <taxon>Tracheophyta</taxon>
        <taxon>Spermatophyta</taxon>
        <taxon>Magnoliopsida</taxon>
        <taxon>Ranunculales</taxon>
        <taxon>Circaeasteraceae</taxon>
        <taxon>Kingdonia</taxon>
    </lineage>
</organism>
<dbReference type="PANTHER" id="PTHR46033">
    <property type="entry name" value="PROTEIN MAIN-LIKE 2"/>
    <property type="match status" value="1"/>
</dbReference>
<evidence type="ECO:0000313" key="2">
    <source>
        <dbReference type="EMBL" id="KAF6151364.1"/>
    </source>
</evidence>
<proteinExistence type="predicted"/>
<comment type="caution">
    <text evidence="2">The sequence shown here is derived from an EMBL/GenBank/DDBJ whole genome shotgun (WGS) entry which is preliminary data.</text>
</comment>